<evidence type="ECO:0000259" key="8">
    <source>
        <dbReference type="PROSITE" id="PS51032"/>
    </source>
</evidence>
<dbReference type="Pfam" id="PF00249">
    <property type="entry name" value="Myb_DNA-binding"/>
    <property type="match status" value="2"/>
</dbReference>
<comment type="caution">
    <text evidence="10">The sequence shown here is derived from an EMBL/GenBank/DDBJ whole genome shotgun (WGS) entry which is preliminary data.</text>
</comment>
<keyword evidence="4" id="KW-0238">DNA-binding</keyword>
<feature type="domain" description="Myb-like" evidence="7">
    <location>
        <begin position="233"/>
        <end position="283"/>
    </location>
</feature>
<dbReference type="SMART" id="SM00717">
    <property type="entry name" value="SANT"/>
    <property type="match status" value="2"/>
</dbReference>
<dbReference type="InterPro" id="IPR016177">
    <property type="entry name" value="DNA-bd_dom_sf"/>
</dbReference>
<dbReference type="PANTHER" id="PTHR47997:SF76">
    <property type="entry name" value="OS07G0497500 PROTEIN"/>
    <property type="match status" value="1"/>
</dbReference>
<feature type="domain" description="AP2/ERF" evidence="8">
    <location>
        <begin position="19"/>
        <end position="74"/>
    </location>
</feature>
<evidence type="ECO:0000259" key="9">
    <source>
        <dbReference type="PROSITE" id="PS51294"/>
    </source>
</evidence>
<dbReference type="InterPro" id="IPR036955">
    <property type="entry name" value="AP2/ERF_dom_sf"/>
</dbReference>
<dbReference type="GO" id="GO:0005634">
    <property type="term" value="C:nucleus"/>
    <property type="evidence" value="ECO:0007669"/>
    <property type="project" value="UniProtKB-SubCell"/>
</dbReference>
<gene>
    <name evidence="10" type="ORF">ZIOFF_000048</name>
</gene>
<keyword evidence="11" id="KW-1185">Reference proteome</keyword>
<dbReference type="SUPFAM" id="SSF46689">
    <property type="entry name" value="Homeodomain-like"/>
    <property type="match status" value="2"/>
</dbReference>
<dbReference type="EMBL" id="JACMSC010000001">
    <property type="protein sequence ID" value="KAG6535094.1"/>
    <property type="molecule type" value="Genomic_DNA"/>
</dbReference>
<dbReference type="GO" id="GO:0003700">
    <property type="term" value="F:DNA-binding transcription factor activity"/>
    <property type="evidence" value="ECO:0007669"/>
    <property type="project" value="InterPro"/>
</dbReference>
<dbReference type="Gene3D" id="1.10.10.60">
    <property type="entry name" value="Homeodomain-like"/>
    <property type="match status" value="2"/>
</dbReference>
<dbReference type="InterPro" id="IPR017930">
    <property type="entry name" value="Myb_dom"/>
</dbReference>
<keyword evidence="3" id="KW-0805">Transcription regulation</keyword>
<dbReference type="GO" id="GO:0003677">
    <property type="term" value="F:DNA binding"/>
    <property type="evidence" value="ECO:0007669"/>
    <property type="project" value="UniProtKB-KW"/>
</dbReference>
<evidence type="ECO:0000256" key="4">
    <source>
        <dbReference type="ARBA" id="ARBA00023125"/>
    </source>
</evidence>
<evidence type="ECO:0000256" key="6">
    <source>
        <dbReference type="ARBA" id="ARBA00023242"/>
    </source>
</evidence>
<evidence type="ECO:0000313" key="10">
    <source>
        <dbReference type="EMBL" id="KAG6535094.1"/>
    </source>
</evidence>
<feature type="domain" description="Myb-like" evidence="7">
    <location>
        <begin position="148"/>
        <end position="232"/>
    </location>
</feature>
<dbReference type="SMART" id="SM00380">
    <property type="entry name" value="AP2"/>
    <property type="match status" value="1"/>
</dbReference>
<dbReference type="SUPFAM" id="SSF54171">
    <property type="entry name" value="DNA-binding domain"/>
    <property type="match status" value="1"/>
</dbReference>
<evidence type="ECO:0000256" key="3">
    <source>
        <dbReference type="ARBA" id="ARBA00023015"/>
    </source>
</evidence>
<dbReference type="CDD" id="cd00167">
    <property type="entry name" value="SANT"/>
    <property type="match status" value="2"/>
</dbReference>
<evidence type="ECO:0000256" key="2">
    <source>
        <dbReference type="ARBA" id="ARBA00022737"/>
    </source>
</evidence>
<reference evidence="10 11" key="1">
    <citation type="submission" date="2020-08" db="EMBL/GenBank/DDBJ databases">
        <title>Plant Genome Project.</title>
        <authorList>
            <person name="Zhang R.-G."/>
        </authorList>
    </citation>
    <scope>NUCLEOTIDE SEQUENCE [LARGE SCALE GENOMIC DNA]</scope>
    <source>
        <tissue evidence="10">Rhizome</tissue>
    </source>
</reference>
<evidence type="ECO:0000259" key="7">
    <source>
        <dbReference type="PROSITE" id="PS50090"/>
    </source>
</evidence>
<dbReference type="FunFam" id="1.10.10.60:FF:000140">
    <property type="entry name" value="Myb transcription factor"/>
    <property type="match status" value="1"/>
</dbReference>
<name>A0A8J5LR60_ZINOF</name>
<dbReference type="PANTHER" id="PTHR47997">
    <property type="entry name" value="MYB DOMAIN PROTEIN 55"/>
    <property type="match status" value="1"/>
</dbReference>
<evidence type="ECO:0000313" key="11">
    <source>
        <dbReference type="Proteomes" id="UP000734854"/>
    </source>
</evidence>
<dbReference type="Gene3D" id="3.30.730.10">
    <property type="entry name" value="AP2/ERF domain"/>
    <property type="match status" value="1"/>
</dbReference>
<evidence type="ECO:0000256" key="5">
    <source>
        <dbReference type="ARBA" id="ARBA00023163"/>
    </source>
</evidence>
<keyword evidence="2" id="KW-0677">Repeat</keyword>
<dbReference type="CDD" id="cd00018">
    <property type="entry name" value="AP2"/>
    <property type="match status" value="1"/>
</dbReference>
<dbReference type="InterPro" id="IPR001005">
    <property type="entry name" value="SANT/Myb"/>
</dbReference>
<comment type="subcellular location">
    <subcellularLocation>
        <location evidence="1">Nucleus</location>
    </subcellularLocation>
</comment>
<dbReference type="InterPro" id="IPR051953">
    <property type="entry name" value="Plant_SW-associated_TFs"/>
</dbReference>
<organism evidence="10 11">
    <name type="scientific">Zingiber officinale</name>
    <name type="common">Ginger</name>
    <name type="synonym">Amomum zingiber</name>
    <dbReference type="NCBI Taxonomy" id="94328"/>
    <lineage>
        <taxon>Eukaryota</taxon>
        <taxon>Viridiplantae</taxon>
        <taxon>Streptophyta</taxon>
        <taxon>Embryophyta</taxon>
        <taxon>Tracheophyta</taxon>
        <taxon>Spermatophyta</taxon>
        <taxon>Magnoliopsida</taxon>
        <taxon>Liliopsida</taxon>
        <taxon>Zingiberales</taxon>
        <taxon>Zingiberaceae</taxon>
        <taxon>Zingiber</taxon>
    </lineage>
</organism>
<dbReference type="InterPro" id="IPR001471">
    <property type="entry name" value="AP2/ERF_dom"/>
</dbReference>
<evidence type="ECO:0000256" key="1">
    <source>
        <dbReference type="ARBA" id="ARBA00004123"/>
    </source>
</evidence>
<sequence>MVATSGCSRADLFEAAFVSVQGCRTAAKQPVGRSDLQAPEARWLGTFVDEAEAARAYDVAAQRFRGRDAVTNFMPLSAKDEEGALALAFLAKHSKAVGGRQRETGGQWAAKAACGSGQREEEEPTFLLSATEEGYQRSLFMGHHCCTKQKVKRGLWSPEEDEKLIDHIIKHGYNCWSTVPKEAGFSLTLSLSPLLTSVLFDLISDCIQMLELTFAGLQRCGKSCRLRWINYLRPDLKRGSFSAEEERTIIDVHRILGNRWAQIAKHLPGRTDNEVKNFWNSCIKKKLIAQGLDPKTHNLLASSRSINTMNNNISDELSQFGYAQSAHPAPFTISPPIKGFDKTKQYTNSLDHCSFNSSLPNVEAILPPLLNSGTLPLYDQTAEVGAISMPNFQYQQENMISEHQLLMGFEDQVVNNSQAPIDFTVNGVSSSSSLDYTSMSSSSFGYQPAASGFSCLGDNAWDGGAMEALNLKQGHVEHLGQGHQMDASYATALDFDMLESAFLAAGAEFCNGSSAAMENLQWHC</sequence>
<feature type="domain" description="HTH myb-type" evidence="9">
    <location>
        <begin position="148"/>
        <end position="184"/>
    </location>
</feature>
<dbReference type="PROSITE" id="PS51032">
    <property type="entry name" value="AP2_ERF"/>
    <property type="match status" value="1"/>
</dbReference>
<feature type="domain" description="HTH myb-type" evidence="9">
    <location>
        <begin position="233"/>
        <end position="287"/>
    </location>
</feature>
<dbReference type="Proteomes" id="UP000734854">
    <property type="component" value="Unassembled WGS sequence"/>
</dbReference>
<dbReference type="InterPro" id="IPR009057">
    <property type="entry name" value="Homeodomain-like_sf"/>
</dbReference>
<dbReference type="AlphaFoldDB" id="A0A8J5LR60"/>
<keyword evidence="6" id="KW-0539">Nucleus</keyword>
<dbReference type="PROSITE" id="PS50090">
    <property type="entry name" value="MYB_LIKE"/>
    <property type="match status" value="2"/>
</dbReference>
<keyword evidence="5" id="KW-0804">Transcription</keyword>
<protein>
    <submittedName>
        <fullName evidence="10">Uncharacterized protein</fullName>
    </submittedName>
</protein>
<accession>A0A8J5LR60</accession>
<proteinExistence type="predicted"/>
<dbReference type="PROSITE" id="PS51294">
    <property type="entry name" value="HTH_MYB"/>
    <property type="match status" value="2"/>
</dbReference>